<keyword evidence="4" id="KW-1185">Reference proteome</keyword>
<evidence type="ECO:0000256" key="1">
    <source>
        <dbReference type="SAM" id="Phobius"/>
    </source>
</evidence>
<sequence>MPKHKSVNIITIICLILVIIANLIFKISIYWVFGPLSLYVLLMLFLSTNIQLNYFVKAYHKNPAYPGKNIALSFDDGPVPNTLKILDVLDQHSAKVAFFCVGKNIQRYPEIFKEIISRGHVVGNHTYSHTRTMGILKAKKIVAEIEQCDAVANKVGGVKLKLYRPPFGVINPKIKNALEKTGHQVIGWSVRPYDAVTTSADTILNRITRKVKSGDLIILHDPPAKTPELLEQLLVNLEKQNFGVVRPDVLFDINAYT</sequence>
<dbReference type="PANTHER" id="PTHR10587">
    <property type="entry name" value="GLYCOSYL TRANSFERASE-RELATED"/>
    <property type="match status" value="1"/>
</dbReference>
<name>A0ABW5WYS7_9FLAO</name>
<evidence type="ECO:0000259" key="2">
    <source>
        <dbReference type="PROSITE" id="PS51677"/>
    </source>
</evidence>
<dbReference type="EC" id="3.-.-.-" evidence="3"/>
<proteinExistence type="predicted"/>
<dbReference type="Proteomes" id="UP001597438">
    <property type="component" value="Unassembled WGS sequence"/>
</dbReference>
<dbReference type="RefSeq" id="WP_251741450.1">
    <property type="nucleotide sequence ID" value="NZ_JBHUOJ010000001.1"/>
</dbReference>
<dbReference type="CDD" id="cd10917">
    <property type="entry name" value="CE4_NodB_like_6s_7s"/>
    <property type="match status" value="1"/>
</dbReference>
<dbReference type="SUPFAM" id="SSF88713">
    <property type="entry name" value="Glycoside hydrolase/deacetylase"/>
    <property type="match status" value="1"/>
</dbReference>
<dbReference type="InterPro" id="IPR002509">
    <property type="entry name" value="NODB_dom"/>
</dbReference>
<comment type="caution">
    <text evidence="3">The sequence shown here is derived from an EMBL/GenBank/DDBJ whole genome shotgun (WGS) entry which is preliminary data.</text>
</comment>
<dbReference type="Pfam" id="PF01522">
    <property type="entry name" value="Polysacc_deac_1"/>
    <property type="match status" value="1"/>
</dbReference>
<protein>
    <submittedName>
        <fullName evidence="3">Polysaccharide deacetylase family protein</fullName>
        <ecNumber evidence="3">3.-.-.-</ecNumber>
    </submittedName>
</protein>
<keyword evidence="1" id="KW-0812">Transmembrane</keyword>
<gene>
    <name evidence="3" type="ORF">ACFSYS_00215</name>
</gene>
<dbReference type="EMBL" id="JBHUOJ010000001">
    <property type="protein sequence ID" value="MFD2831687.1"/>
    <property type="molecule type" value="Genomic_DNA"/>
</dbReference>
<organism evidence="3 4">
    <name type="scientific">Christiangramia antarctica</name>
    <dbReference type="NCBI Taxonomy" id="2058158"/>
    <lineage>
        <taxon>Bacteria</taxon>
        <taxon>Pseudomonadati</taxon>
        <taxon>Bacteroidota</taxon>
        <taxon>Flavobacteriia</taxon>
        <taxon>Flavobacteriales</taxon>
        <taxon>Flavobacteriaceae</taxon>
        <taxon>Christiangramia</taxon>
    </lineage>
</organism>
<dbReference type="GO" id="GO:0016787">
    <property type="term" value="F:hydrolase activity"/>
    <property type="evidence" value="ECO:0007669"/>
    <property type="project" value="UniProtKB-KW"/>
</dbReference>
<dbReference type="InterPro" id="IPR050248">
    <property type="entry name" value="Polysacc_deacetylase_ArnD"/>
</dbReference>
<feature type="transmembrane region" description="Helical" evidence="1">
    <location>
        <begin position="38"/>
        <end position="56"/>
    </location>
</feature>
<evidence type="ECO:0000313" key="3">
    <source>
        <dbReference type="EMBL" id="MFD2831687.1"/>
    </source>
</evidence>
<feature type="domain" description="NodB homology" evidence="2">
    <location>
        <begin position="68"/>
        <end position="245"/>
    </location>
</feature>
<feature type="transmembrane region" description="Helical" evidence="1">
    <location>
        <begin position="7"/>
        <end position="32"/>
    </location>
</feature>
<keyword evidence="1" id="KW-1133">Transmembrane helix</keyword>
<keyword evidence="1" id="KW-0472">Membrane</keyword>
<accession>A0ABW5WYS7</accession>
<reference evidence="4" key="1">
    <citation type="journal article" date="2019" name="Int. J. Syst. Evol. Microbiol.">
        <title>The Global Catalogue of Microorganisms (GCM) 10K type strain sequencing project: providing services to taxonomists for standard genome sequencing and annotation.</title>
        <authorList>
            <consortium name="The Broad Institute Genomics Platform"/>
            <consortium name="The Broad Institute Genome Sequencing Center for Infectious Disease"/>
            <person name="Wu L."/>
            <person name="Ma J."/>
        </authorList>
    </citation>
    <scope>NUCLEOTIDE SEQUENCE [LARGE SCALE GENOMIC DNA]</scope>
    <source>
        <strain evidence="4">KCTC 52925</strain>
    </source>
</reference>
<dbReference type="PROSITE" id="PS51677">
    <property type="entry name" value="NODB"/>
    <property type="match status" value="1"/>
</dbReference>
<keyword evidence="3" id="KW-0378">Hydrolase</keyword>
<dbReference type="Gene3D" id="3.20.20.370">
    <property type="entry name" value="Glycoside hydrolase/deacetylase"/>
    <property type="match status" value="1"/>
</dbReference>
<evidence type="ECO:0000313" key="4">
    <source>
        <dbReference type="Proteomes" id="UP001597438"/>
    </source>
</evidence>
<dbReference type="InterPro" id="IPR011330">
    <property type="entry name" value="Glyco_hydro/deAcase_b/a-brl"/>
</dbReference>